<dbReference type="PROSITE" id="PS00798">
    <property type="entry name" value="ALDOKETO_REDUCTASE_1"/>
    <property type="match status" value="1"/>
</dbReference>
<dbReference type="AlphaFoldDB" id="A0AAQ3R2F5"/>
<dbReference type="Pfam" id="PF00248">
    <property type="entry name" value="Aldo_ket_red"/>
    <property type="match status" value="1"/>
</dbReference>
<dbReference type="GO" id="GO:0016616">
    <property type="term" value="F:oxidoreductase activity, acting on the CH-OH group of donors, NAD or NADP as acceptor"/>
    <property type="evidence" value="ECO:0007669"/>
    <property type="project" value="UniProtKB-ARBA"/>
</dbReference>
<dbReference type="SUPFAM" id="SSF55347">
    <property type="entry name" value="Glyceraldehyde-3-phosphate dehydrogenase-like, C-terminal domain"/>
    <property type="match status" value="1"/>
</dbReference>
<evidence type="ECO:0000313" key="9">
    <source>
        <dbReference type="Proteomes" id="UP001303373"/>
    </source>
</evidence>
<dbReference type="SUPFAM" id="SSF51735">
    <property type="entry name" value="NAD(P)-binding Rossmann-fold domains"/>
    <property type="match status" value="1"/>
</dbReference>
<dbReference type="InterPro" id="IPR023210">
    <property type="entry name" value="NADP_OxRdtase_dom"/>
</dbReference>
<dbReference type="Pfam" id="PF01408">
    <property type="entry name" value="GFO_IDH_MocA"/>
    <property type="match status" value="1"/>
</dbReference>
<dbReference type="PRINTS" id="PR00069">
    <property type="entry name" value="ALDKETRDTASE"/>
</dbReference>
<accession>A0AAQ3R2F5</accession>
<keyword evidence="3" id="KW-0521">NADP</keyword>
<dbReference type="FunFam" id="3.20.20.100:FF:000002">
    <property type="entry name" value="2,5-diketo-D-gluconic acid reductase A"/>
    <property type="match status" value="1"/>
</dbReference>
<dbReference type="InterPro" id="IPR000683">
    <property type="entry name" value="Gfo/Idh/MocA-like_OxRdtase_N"/>
</dbReference>
<evidence type="ECO:0000256" key="4">
    <source>
        <dbReference type="ARBA" id="ARBA00023002"/>
    </source>
</evidence>
<feature type="domain" description="NADP-dependent oxidoreductase" evidence="5">
    <location>
        <begin position="391"/>
        <end position="643"/>
    </location>
</feature>
<feature type="domain" description="Gfo/Idh/MocA-like oxidoreductase N-terminal" evidence="6">
    <location>
        <begin position="9"/>
        <end position="113"/>
    </location>
</feature>
<dbReference type="Gene3D" id="3.40.50.720">
    <property type="entry name" value="NAD(P)-binding Rossmann-like Domain"/>
    <property type="match status" value="1"/>
</dbReference>
<dbReference type="PANTHER" id="PTHR43827:SF3">
    <property type="entry name" value="NADP-DEPENDENT OXIDOREDUCTASE DOMAIN-CONTAINING PROTEIN"/>
    <property type="match status" value="1"/>
</dbReference>
<sequence>MRKDHRYAVAIIGLGLQGNTTWHRSLHDSEAVTVSAVCDADPEVIERFIRQFPQTPAYTSLDELLRNHKPDFAIVCVPNRLHLSIVQRLEEAQVDCLKEKPIATTATEFRSLCSSSINIGVAFQRRWQERFIGLRNALPRVGKPISVRCTIVRQHELPQHTWRVQHNVGIFDDLGVHLLDVLVWLFGCPYSVMANSARDNKPGERDRESHVSISWPLGLNGQLHVSEVGLRQEETILVRGSLGWLELSSKELNQYDLKGNLLSTSTFCSARVETIRNMCHDFGDFITKKTDSFFTSIVDTEHTFATTQAIRQSFDTQRPALVEPHVNRAIPKSMEMDNTKFEEDPNLSPKDSVVKLDEQYKDKADPFYCIPRSRAYILNTGDQMPGLGFGTRKPKVPNQTYNAVREALAVGYRHIDTASRYNNEEQVGAAVKDARIPRNEIWITTKVDNSWHHRVAQSVDSSLQKLGMEYVDLLLMHWPTPTDPNDTTKLLKDWDFTMTWQNMQQEVLKGRVRNIGVSNFGIRNIQKLLSSPLCTIVPAVNQIELHPLCPSNGLVAFCERAGIHCTAYSPLASGNSKLHEHPILSEISRKTGFTSQQILILWGLQRGTSVIPKSTTGERIVANFNISSARLTAQDHFMLSSIDERRRIYQDSWLPSQVFWEEDQ</sequence>
<proteinExistence type="inferred from homology"/>
<dbReference type="InterPro" id="IPR020471">
    <property type="entry name" value="AKR"/>
</dbReference>
<dbReference type="Gene3D" id="3.20.20.100">
    <property type="entry name" value="NADP-dependent oxidoreductase domain"/>
    <property type="match status" value="1"/>
</dbReference>
<keyword evidence="4" id="KW-0560">Oxidoreductase</keyword>
<evidence type="ECO:0000259" key="6">
    <source>
        <dbReference type="Pfam" id="PF01408"/>
    </source>
</evidence>
<dbReference type="GO" id="GO:0000166">
    <property type="term" value="F:nucleotide binding"/>
    <property type="evidence" value="ECO:0007669"/>
    <property type="project" value="InterPro"/>
</dbReference>
<evidence type="ECO:0000259" key="7">
    <source>
        <dbReference type="Pfam" id="PF22725"/>
    </source>
</evidence>
<dbReference type="Pfam" id="PF22725">
    <property type="entry name" value="GFO_IDH_MocA_C3"/>
    <property type="match status" value="1"/>
</dbReference>
<dbReference type="PANTHER" id="PTHR43827">
    <property type="entry name" value="2,5-DIKETO-D-GLUCONIC ACID REDUCTASE"/>
    <property type="match status" value="1"/>
</dbReference>
<dbReference type="Proteomes" id="UP001303373">
    <property type="component" value="Chromosome 2"/>
</dbReference>
<evidence type="ECO:0000256" key="3">
    <source>
        <dbReference type="ARBA" id="ARBA00022857"/>
    </source>
</evidence>
<feature type="domain" description="GFO/IDH/MocA-like oxidoreductase" evidence="7">
    <location>
        <begin position="140"/>
        <end position="246"/>
    </location>
</feature>
<protein>
    <submittedName>
        <fullName evidence="8">Uncharacterized protein</fullName>
    </submittedName>
</protein>
<dbReference type="InterPro" id="IPR036812">
    <property type="entry name" value="NAD(P)_OxRdtase_dom_sf"/>
</dbReference>
<dbReference type="InterPro" id="IPR055170">
    <property type="entry name" value="GFO_IDH_MocA-like_dom"/>
</dbReference>
<dbReference type="InterPro" id="IPR018170">
    <property type="entry name" value="Aldo/ket_reductase_CS"/>
</dbReference>
<evidence type="ECO:0000259" key="5">
    <source>
        <dbReference type="Pfam" id="PF00248"/>
    </source>
</evidence>
<name>A0AAQ3R2F5_9PEZI</name>
<dbReference type="SUPFAM" id="SSF51430">
    <property type="entry name" value="NAD(P)-linked oxidoreductase"/>
    <property type="match status" value="1"/>
</dbReference>
<organism evidence="8 9">
    <name type="scientific">Acrodontium crateriforme</name>
    <dbReference type="NCBI Taxonomy" id="150365"/>
    <lineage>
        <taxon>Eukaryota</taxon>
        <taxon>Fungi</taxon>
        <taxon>Dikarya</taxon>
        <taxon>Ascomycota</taxon>
        <taxon>Pezizomycotina</taxon>
        <taxon>Dothideomycetes</taxon>
        <taxon>Dothideomycetidae</taxon>
        <taxon>Mycosphaerellales</taxon>
        <taxon>Teratosphaeriaceae</taxon>
        <taxon>Acrodontium</taxon>
    </lineage>
</organism>
<dbReference type="InterPro" id="IPR036291">
    <property type="entry name" value="NAD(P)-bd_dom_sf"/>
</dbReference>
<dbReference type="Gene3D" id="3.30.360.10">
    <property type="entry name" value="Dihydrodipicolinate Reductase, domain 2"/>
    <property type="match status" value="1"/>
</dbReference>
<dbReference type="PROSITE" id="PS00062">
    <property type="entry name" value="ALDOKETO_REDUCTASE_2"/>
    <property type="match status" value="1"/>
</dbReference>
<reference evidence="8 9" key="1">
    <citation type="submission" date="2023-11" db="EMBL/GenBank/DDBJ databases">
        <title>An acidophilic fungus is an integral part of prey digestion in a carnivorous sundew plant.</title>
        <authorList>
            <person name="Tsai I.J."/>
        </authorList>
    </citation>
    <scope>NUCLEOTIDE SEQUENCE [LARGE SCALE GENOMIC DNA]</scope>
    <source>
        <strain evidence="8">169a</strain>
    </source>
</reference>
<comment type="similarity">
    <text evidence="1">Belongs to the aldo/keto reductase family.</text>
</comment>
<evidence type="ECO:0000313" key="8">
    <source>
        <dbReference type="EMBL" id="WPG98205.1"/>
    </source>
</evidence>
<keyword evidence="9" id="KW-1185">Reference proteome</keyword>
<gene>
    <name evidence="8" type="ORF">R9X50_00099200</name>
</gene>
<dbReference type="PROSITE" id="PS00063">
    <property type="entry name" value="ALDOKETO_REDUCTASE_3"/>
    <property type="match status" value="1"/>
</dbReference>
<dbReference type="EMBL" id="CP138581">
    <property type="protein sequence ID" value="WPG98205.1"/>
    <property type="molecule type" value="Genomic_DNA"/>
</dbReference>
<comment type="similarity">
    <text evidence="2">Belongs to the Gfo/Idh/MocA family.</text>
</comment>
<evidence type="ECO:0000256" key="1">
    <source>
        <dbReference type="ARBA" id="ARBA00007905"/>
    </source>
</evidence>
<evidence type="ECO:0000256" key="2">
    <source>
        <dbReference type="ARBA" id="ARBA00010928"/>
    </source>
</evidence>